<dbReference type="EMBL" id="KE145353">
    <property type="protein sequence ID" value="EPE35975.1"/>
    <property type="molecule type" value="Genomic_DNA"/>
</dbReference>
<proteinExistence type="predicted"/>
<dbReference type="GeneID" id="19464367"/>
<organism evidence="1 2">
    <name type="scientific">Glarea lozoyensis (strain ATCC 20868 / MF5171)</name>
    <dbReference type="NCBI Taxonomy" id="1116229"/>
    <lineage>
        <taxon>Eukaryota</taxon>
        <taxon>Fungi</taxon>
        <taxon>Dikarya</taxon>
        <taxon>Ascomycota</taxon>
        <taxon>Pezizomycotina</taxon>
        <taxon>Leotiomycetes</taxon>
        <taxon>Helotiales</taxon>
        <taxon>Helotiaceae</taxon>
        <taxon>Glarea</taxon>
    </lineage>
</organism>
<evidence type="ECO:0000313" key="2">
    <source>
        <dbReference type="Proteomes" id="UP000016922"/>
    </source>
</evidence>
<accession>S3DDY8</accession>
<dbReference type="OrthoDB" id="5428863at2759"/>
<gene>
    <name evidence="1" type="ORF">GLAREA_05313</name>
</gene>
<dbReference type="AlphaFoldDB" id="S3DDY8"/>
<dbReference type="RefSeq" id="XP_008076793.1">
    <property type="nucleotide sequence ID" value="XM_008078602.1"/>
</dbReference>
<name>S3DDY8_GLAL2</name>
<dbReference type="KEGG" id="glz:GLAREA_05313"/>
<keyword evidence="2" id="KW-1185">Reference proteome</keyword>
<dbReference type="HOGENOM" id="CLU_813941_0_0_1"/>
<dbReference type="Proteomes" id="UP000016922">
    <property type="component" value="Unassembled WGS sequence"/>
</dbReference>
<sequence length="341" mass="38892">MGKSWKQFLQSLINLKTRYRCLETVHCDIRTIIIRDARAAAMDTSPLCDFCCKLNFHSLVRRARNPEGPGNNYQDQYDRDDQKVYGESAASFSYVKDIYTRRSRCKLCNIVSKRLEAFHAADEDECFVSSETFCGKSLEVNPTRYTQRMSFTLGRKSSEHEGVIKGRHKLLYDCQDLLQLQACCKSVPTVADVAGTPPFRQVDDSRFRGSKFAGQTQDERQDVFLWAAHLELKDIQEGCLSQDDCVLIATHYNTSDDPRFSGRIIGHGPLDLNLVKFWLSTCETSHTICEKLPRVDNSMPDLNCLLVIDVVQKCVVEAPSKCRYVALSYCWGTVQVLKHQQ</sequence>
<evidence type="ECO:0000313" key="1">
    <source>
        <dbReference type="EMBL" id="EPE35975.1"/>
    </source>
</evidence>
<reference evidence="1 2" key="1">
    <citation type="journal article" date="2013" name="BMC Genomics">
        <title>Genomics-driven discovery of the pneumocandin biosynthetic gene cluster in the fungus Glarea lozoyensis.</title>
        <authorList>
            <person name="Chen L."/>
            <person name="Yue Q."/>
            <person name="Zhang X."/>
            <person name="Xiang M."/>
            <person name="Wang C."/>
            <person name="Li S."/>
            <person name="Che Y."/>
            <person name="Ortiz-Lopez F.J."/>
            <person name="Bills G.F."/>
            <person name="Liu X."/>
            <person name="An Z."/>
        </authorList>
    </citation>
    <scope>NUCLEOTIDE SEQUENCE [LARGE SCALE GENOMIC DNA]</scope>
    <source>
        <strain evidence="2">ATCC 20868 / MF5171</strain>
    </source>
</reference>
<protein>
    <submittedName>
        <fullName evidence="1">Uncharacterized protein</fullName>
    </submittedName>
</protein>